<proteinExistence type="predicted"/>
<accession>A0ABW8ATY6</accession>
<reference evidence="2 3" key="1">
    <citation type="submission" date="2024-10" db="EMBL/GenBank/DDBJ databases">
        <title>The Natural Products Discovery Center: Release of the First 8490 Sequenced Strains for Exploring Actinobacteria Biosynthetic Diversity.</title>
        <authorList>
            <person name="Kalkreuter E."/>
            <person name="Kautsar S.A."/>
            <person name="Yang D."/>
            <person name="Bader C.D."/>
            <person name="Teijaro C.N."/>
            <person name="Fluegel L."/>
            <person name="Davis C.M."/>
            <person name="Simpson J.R."/>
            <person name="Lauterbach L."/>
            <person name="Steele A.D."/>
            <person name="Gui C."/>
            <person name="Meng S."/>
            <person name="Li G."/>
            <person name="Viehrig K."/>
            <person name="Ye F."/>
            <person name="Su P."/>
            <person name="Kiefer A.F."/>
            <person name="Nichols A."/>
            <person name="Cepeda A.J."/>
            <person name="Yan W."/>
            <person name="Fan B."/>
            <person name="Jiang Y."/>
            <person name="Adhikari A."/>
            <person name="Zheng C.-J."/>
            <person name="Schuster L."/>
            <person name="Cowan T.M."/>
            <person name="Smanski M.J."/>
            <person name="Chevrette M.G."/>
            <person name="De Carvalho L.P.S."/>
            <person name="Shen B."/>
        </authorList>
    </citation>
    <scope>NUCLEOTIDE SEQUENCE [LARGE SCALE GENOMIC DNA]</scope>
    <source>
        <strain evidence="2 3">NPDC049639</strain>
    </source>
</reference>
<feature type="compositionally biased region" description="Low complexity" evidence="1">
    <location>
        <begin position="268"/>
        <end position="315"/>
    </location>
</feature>
<keyword evidence="3" id="KW-1185">Reference proteome</keyword>
<dbReference type="EMBL" id="JBITLV010000010">
    <property type="protein sequence ID" value="MFI7589809.1"/>
    <property type="molecule type" value="Genomic_DNA"/>
</dbReference>
<comment type="caution">
    <text evidence="2">The sequence shown here is derived from an EMBL/GenBank/DDBJ whole genome shotgun (WGS) entry which is preliminary data.</text>
</comment>
<dbReference type="RefSeq" id="WP_398284412.1">
    <property type="nucleotide sequence ID" value="NZ_JBITLV010000010.1"/>
</dbReference>
<dbReference type="Proteomes" id="UP001612915">
    <property type="component" value="Unassembled WGS sequence"/>
</dbReference>
<feature type="compositionally biased region" description="Basic and acidic residues" evidence="1">
    <location>
        <begin position="62"/>
        <end position="84"/>
    </location>
</feature>
<feature type="compositionally biased region" description="Acidic residues" evidence="1">
    <location>
        <begin position="316"/>
        <end position="325"/>
    </location>
</feature>
<gene>
    <name evidence="2" type="ORF">ACIB24_22290</name>
</gene>
<protein>
    <recommendedName>
        <fullName evidence="4">DivIVA protein</fullName>
    </recommendedName>
</protein>
<sequence length="357" mass="38844">MDENQSGASGTHREDSFDIAVRGYHRVQVQEYMARSNQLIATLEQHLAVARADLQRAQSEADEVKGELDRVRSEEPQAKPVHEEISERLSQILKLANEEAAQERQKADSEIASLRSNAQDQAARELAEARREAEETVRVARETGERELAEARREATAAMQHAKEEADRLRLASVRQTQELLDEAQRRASAVNDVSHQRLETLTATHGEAVLRLSQIRDVLADLLDRDTEAGSLAQVVEAVVHAPRPVEEPLTAPALAPLEDPTPLPEPSSSSAPAPAAAPAPSYSSYLSEETVTTEPVAAAAPAAGDEVDGALADAELDEEDDLSTPDRLDDVIYPTSSGASPIDLRERRARSQGTE</sequence>
<name>A0ABW8ATY6_9ACTN</name>
<feature type="region of interest" description="Disordered" evidence="1">
    <location>
        <begin position="56"/>
        <end position="84"/>
    </location>
</feature>
<feature type="compositionally biased region" description="Basic and acidic residues" evidence="1">
    <location>
        <begin position="122"/>
        <end position="144"/>
    </location>
</feature>
<evidence type="ECO:0008006" key="4">
    <source>
        <dbReference type="Google" id="ProtNLM"/>
    </source>
</evidence>
<evidence type="ECO:0000256" key="1">
    <source>
        <dbReference type="SAM" id="MobiDB-lite"/>
    </source>
</evidence>
<evidence type="ECO:0000313" key="2">
    <source>
        <dbReference type="EMBL" id="MFI7589809.1"/>
    </source>
</evidence>
<organism evidence="2 3">
    <name type="scientific">Spongisporangium articulatum</name>
    <dbReference type="NCBI Taxonomy" id="3362603"/>
    <lineage>
        <taxon>Bacteria</taxon>
        <taxon>Bacillati</taxon>
        <taxon>Actinomycetota</taxon>
        <taxon>Actinomycetes</taxon>
        <taxon>Kineosporiales</taxon>
        <taxon>Kineosporiaceae</taxon>
        <taxon>Spongisporangium</taxon>
    </lineage>
</organism>
<feature type="region of interest" description="Disordered" evidence="1">
    <location>
        <begin position="116"/>
        <end position="144"/>
    </location>
</feature>
<evidence type="ECO:0000313" key="3">
    <source>
        <dbReference type="Proteomes" id="UP001612915"/>
    </source>
</evidence>
<feature type="region of interest" description="Disordered" evidence="1">
    <location>
        <begin position="255"/>
        <end position="357"/>
    </location>
</feature>